<feature type="transmembrane region" description="Helical" evidence="1">
    <location>
        <begin position="382"/>
        <end position="402"/>
    </location>
</feature>
<dbReference type="Proteomes" id="UP001623592">
    <property type="component" value="Unassembled WGS sequence"/>
</dbReference>
<feature type="transmembrane region" description="Helical" evidence="1">
    <location>
        <begin position="198"/>
        <end position="217"/>
    </location>
</feature>
<evidence type="ECO:0000313" key="2">
    <source>
        <dbReference type="EMBL" id="MFL0250848.1"/>
    </source>
</evidence>
<protein>
    <submittedName>
        <fullName evidence="2">ABC exporter domain-containing protein</fullName>
    </submittedName>
</protein>
<gene>
    <name evidence="2" type="ORF">ACJDT4_10485</name>
</gene>
<keyword evidence="1" id="KW-1133">Transmembrane helix</keyword>
<evidence type="ECO:0000313" key="3">
    <source>
        <dbReference type="Proteomes" id="UP001623592"/>
    </source>
</evidence>
<feature type="transmembrane region" description="Helical" evidence="1">
    <location>
        <begin position="350"/>
        <end position="370"/>
    </location>
</feature>
<keyword evidence="1" id="KW-0472">Membrane</keyword>
<accession>A0ABW8TEB0</accession>
<dbReference type="RefSeq" id="WP_406787513.1">
    <property type="nucleotide sequence ID" value="NZ_JBJIAA010000008.1"/>
</dbReference>
<feature type="transmembrane region" description="Helical" evidence="1">
    <location>
        <begin position="451"/>
        <end position="475"/>
    </location>
</feature>
<dbReference type="Pfam" id="PF16962">
    <property type="entry name" value="ABC_export"/>
    <property type="match status" value="1"/>
</dbReference>
<proteinExistence type="predicted"/>
<name>A0ABW8TEB0_9CLOT</name>
<feature type="transmembrane region" description="Helical" evidence="1">
    <location>
        <begin position="35"/>
        <end position="54"/>
    </location>
</feature>
<keyword evidence="1" id="KW-0812">Transmembrane</keyword>
<feature type="transmembrane region" description="Helical" evidence="1">
    <location>
        <begin position="224"/>
        <end position="243"/>
    </location>
</feature>
<feature type="transmembrane region" description="Helical" evidence="1">
    <location>
        <begin position="124"/>
        <end position="150"/>
    </location>
</feature>
<feature type="transmembrane region" description="Helical" evidence="1">
    <location>
        <begin position="519"/>
        <end position="539"/>
    </location>
</feature>
<comment type="caution">
    <text evidence="2">The sequence shown here is derived from an EMBL/GenBank/DDBJ whole genome shotgun (WGS) entry which is preliminary data.</text>
</comment>
<feature type="transmembrane region" description="Helical" evidence="1">
    <location>
        <begin position="162"/>
        <end position="186"/>
    </location>
</feature>
<dbReference type="EMBL" id="JBJIAA010000008">
    <property type="protein sequence ID" value="MFL0250848.1"/>
    <property type="molecule type" value="Genomic_DNA"/>
</dbReference>
<dbReference type="InterPro" id="IPR031584">
    <property type="entry name" value="Put_ABC_export"/>
</dbReference>
<evidence type="ECO:0000256" key="1">
    <source>
        <dbReference type="SAM" id="Phobius"/>
    </source>
</evidence>
<reference evidence="2 3" key="1">
    <citation type="submission" date="2024-11" db="EMBL/GenBank/DDBJ databases">
        <authorList>
            <person name="Heng Y.C."/>
            <person name="Lim A.C.H."/>
            <person name="Lee J.K.Y."/>
            <person name="Kittelmann S."/>
        </authorList>
    </citation>
    <scope>NUCLEOTIDE SEQUENCE [LARGE SCALE GENOMIC DNA]</scope>
    <source>
        <strain evidence="2 3">WILCCON 0114</strain>
    </source>
</reference>
<feature type="transmembrane region" description="Helical" evidence="1">
    <location>
        <begin position="258"/>
        <end position="279"/>
    </location>
</feature>
<sequence>MKKNNPVRDCINLSYIEFLKFKNYLKVTMTHPLTAIKTVWSYLFVIITFAMPLFSGKNSKKRIIVDISVKDNFTLNIISLIVTIILLIVFFYAIYSAANKYRPSQFSISDANYLFSSPIEPRTIYLWTMLRSIISSLGLILFFIVMYLLYGVRYYKINLSNFVYVAFGLLFLVLLLKSLSFFIYSVCMKFKIHGLIKGFVYVCMSATGIYAAGSMLYKKAILKGLFWSLNSSIISNVPVVGWIRDVLISPFFSEYNPLYKVIALFIIALVFFFLAVYFATDYYEEAVQTIEVVERNKKAVKSQNSDDIQDIAGEKEKKKVKAVKDKFEFKGPWAFIWKANIVNQRTSTNVVMYIFWGLAFVVSMIVAYLERNSSSSKILEEYLTTTLIMVTSGGMSVTSLKYERTKQYLFIIPGKAWEKIVSLHFFDFIRSFLLNLCIVLPIVIMNRKVNLFGVLFLLLGLWGTYIVTVFNKLLINLIMPSFDDGKNGFLMAIFDMLAFAPAGVLAGVVGYFLFHSLVWGLFIYCLGLIGTGVLYCLFMENLFSAIEMK</sequence>
<feature type="transmembrane region" description="Helical" evidence="1">
    <location>
        <begin position="423"/>
        <end position="445"/>
    </location>
</feature>
<organism evidence="2 3">
    <name type="scientific">Clostridium neuense</name>
    <dbReference type="NCBI Taxonomy" id="1728934"/>
    <lineage>
        <taxon>Bacteria</taxon>
        <taxon>Bacillati</taxon>
        <taxon>Bacillota</taxon>
        <taxon>Clostridia</taxon>
        <taxon>Eubacteriales</taxon>
        <taxon>Clostridiaceae</taxon>
        <taxon>Clostridium</taxon>
    </lineage>
</organism>
<feature type="transmembrane region" description="Helical" evidence="1">
    <location>
        <begin position="75"/>
        <end position="95"/>
    </location>
</feature>
<keyword evidence="3" id="KW-1185">Reference proteome</keyword>
<feature type="transmembrane region" description="Helical" evidence="1">
    <location>
        <begin position="487"/>
        <end position="513"/>
    </location>
</feature>